<dbReference type="UniPathway" id="UPA00148">
    <property type="reaction ID" value="UER00236"/>
</dbReference>
<keyword evidence="12 14" id="KW-0067">ATP-binding</keyword>
<evidence type="ECO:0000256" key="1">
    <source>
        <dbReference type="ARBA" id="ARBA00000312"/>
    </source>
</evidence>
<dbReference type="Proteomes" id="UP000248729">
    <property type="component" value="Unassembled WGS sequence"/>
</dbReference>
<comment type="catalytic activity">
    <reaction evidence="2 14">
        <text>adenosylcob(III)inamide phosphate + GTP + H(+) = adenosylcob(III)inamide-GDP + diphosphate</text>
        <dbReference type="Rhea" id="RHEA:22712"/>
        <dbReference type="ChEBI" id="CHEBI:15378"/>
        <dbReference type="ChEBI" id="CHEBI:33019"/>
        <dbReference type="ChEBI" id="CHEBI:37565"/>
        <dbReference type="ChEBI" id="CHEBI:58502"/>
        <dbReference type="ChEBI" id="CHEBI:60487"/>
        <dbReference type="EC" id="2.7.7.62"/>
    </reaction>
</comment>
<proteinExistence type="inferred from homology"/>
<evidence type="ECO:0000313" key="16">
    <source>
        <dbReference type="Proteomes" id="UP000248729"/>
    </source>
</evidence>
<dbReference type="GO" id="GO:0009236">
    <property type="term" value="P:cobalamin biosynthetic process"/>
    <property type="evidence" value="ECO:0007669"/>
    <property type="project" value="UniProtKB-UniRule"/>
</dbReference>
<evidence type="ECO:0000256" key="9">
    <source>
        <dbReference type="ARBA" id="ARBA00022679"/>
    </source>
</evidence>
<reference evidence="15 16" key="1">
    <citation type="submission" date="2018-06" db="EMBL/GenBank/DDBJ databases">
        <title>Freshwater and sediment microbial communities from various areas in North America, analyzing microbe dynamics in response to fracking.</title>
        <authorList>
            <person name="Lamendella R."/>
        </authorList>
    </citation>
    <scope>NUCLEOTIDE SEQUENCE [LARGE SCALE GENOMIC DNA]</scope>
    <source>
        <strain evidence="15 16">99A</strain>
    </source>
</reference>
<accession>A0A2J8GK70</accession>
<dbReference type="NCBIfam" id="NF004469">
    <property type="entry name" value="PRK05800.1"/>
    <property type="match status" value="1"/>
</dbReference>
<keyword evidence="15" id="KW-0548">Nucleotidyltransferase</keyword>
<dbReference type="STRING" id="1348635.GCA_000740015_01088"/>
<dbReference type="GO" id="GO:0043752">
    <property type="term" value="F:adenosylcobinamide kinase activity"/>
    <property type="evidence" value="ECO:0007669"/>
    <property type="project" value="UniProtKB-EC"/>
</dbReference>
<name>A0A2J8GK70_VIBDI</name>
<dbReference type="EC" id="2.7.1.156" evidence="14"/>
<dbReference type="GO" id="GO:0008820">
    <property type="term" value="F:cobinamide phosphate guanylyltransferase activity"/>
    <property type="evidence" value="ECO:0007669"/>
    <property type="project" value="UniProtKB-UniRule"/>
</dbReference>
<dbReference type="EMBL" id="QLTR01000021">
    <property type="protein sequence ID" value="RAS60507.1"/>
    <property type="molecule type" value="Genomic_DNA"/>
</dbReference>
<dbReference type="AlphaFoldDB" id="A0A2J8GK70"/>
<dbReference type="GO" id="GO:0005525">
    <property type="term" value="F:GTP binding"/>
    <property type="evidence" value="ECO:0007669"/>
    <property type="project" value="UniProtKB-UniRule"/>
</dbReference>
<dbReference type="Gene3D" id="3.40.50.300">
    <property type="entry name" value="P-loop containing nucleotide triphosphate hydrolases"/>
    <property type="match status" value="1"/>
</dbReference>
<evidence type="ECO:0000256" key="6">
    <source>
        <dbReference type="ARBA" id="ARBA00005159"/>
    </source>
</evidence>
<dbReference type="RefSeq" id="WP_102942529.1">
    <property type="nucleotide sequence ID" value="NZ_QLTR01000021.1"/>
</dbReference>
<evidence type="ECO:0000256" key="11">
    <source>
        <dbReference type="ARBA" id="ARBA00022777"/>
    </source>
</evidence>
<gene>
    <name evidence="15" type="ORF">DET48_12112</name>
</gene>
<dbReference type="CDD" id="cd00544">
    <property type="entry name" value="CobU"/>
    <property type="match status" value="1"/>
</dbReference>
<comment type="function">
    <text evidence="4 14">Catalyzes ATP-dependent phosphorylation of adenosylcobinamide and addition of GMP to adenosylcobinamide phosphate.</text>
</comment>
<comment type="catalytic activity">
    <reaction evidence="3">
        <text>adenosylcob(III)inamide + GTP = adenosylcob(III)inamide phosphate + GDP + H(+)</text>
        <dbReference type="Rhea" id="RHEA:15765"/>
        <dbReference type="ChEBI" id="CHEBI:2480"/>
        <dbReference type="ChEBI" id="CHEBI:15378"/>
        <dbReference type="ChEBI" id="CHEBI:37565"/>
        <dbReference type="ChEBI" id="CHEBI:58189"/>
        <dbReference type="ChEBI" id="CHEBI:58502"/>
        <dbReference type="EC" id="2.7.1.156"/>
    </reaction>
</comment>
<keyword evidence="11 14" id="KW-0418">Kinase</keyword>
<evidence type="ECO:0000256" key="13">
    <source>
        <dbReference type="ARBA" id="ARBA00023134"/>
    </source>
</evidence>
<evidence type="ECO:0000256" key="10">
    <source>
        <dbReference type="ARBA" id="ARBA00022741"/>
    </source>
</evidence>
<dbReference type="Pfam" id="PF02283">
    <property type="entry name" value="CobU"/>
    <property type="match status" value="1"/>
</dbReference>
<evidence type="ECO:0000256" key="4">
    <source>
        <dbReference type="ARBA" id="ARBA00003889"/>
    </source>
</evidence>
<comment type="caution">
    <text evidence="15">The sequence shown here is derived from an EMBL/GenBank/DDBJ whole genome shotgun (WGS) entry which is preliminary data.</text>
</comment>
<organism evidence="15 16">
    <name type="scientific">Vibrio diazotrophicus</name>
    <dbReference type="NCBI Taxonomy" id="685"/>
    <lineage>
        <taxon>Bacteria</taxon>
        <taxon>Pseudomonadati</taxon>
        <taxon>Pseudomonadota</taxon>
        <taxon>Gammaproteobacteria</taxon>
        <taxon>Vibrionales</taxon>
        <taxon>Vibrionaceae</taxon>
        <taxon>Vibrio</taxon>
    </lineage>
</organism>
<evidence type="ECO:0000256" key="12">
    <source>
        <dbReference type="ARBA" id="ARBA00022840"/>
    </source>
</evidence>
<dbReference type="EC" id="2.7.7.62" evidence="14"/>
<keyword evidence="9 14" id="KW-0808">Transferase</keyword>
<evidence type="ECO:0000256" key="3">
    <source>
        <dbReference type="ARBA" id="ARBA00001522"/>
    </source>
</evidence>
<dbReference type="InterPro" id="IPR027417">
    <property type="entry name" value="P-loop_NTPase"/>
</dbReference>
<sequence length="185" mass="20720">MAVRLYLGGARSGKSAYAEQQAIRLLEEGKSRHPQTQLHYVATAEPFDQEMKDRISLHQARRDEMWNNHECPVELAQLLPKFEAHDVVLVDCLTVWLNNVIHYLGDNANSEQIKLKLNELTHALAETQATILCVTTEVGLGVVPMGTLTRLYVDHSGWMNQAVAKIAEKVDFVVAGMPMTLKGEQ</sequence>
<keyword evidence="13 14" id="KW-0342">GTP-binding</keyword>
<evidence type="ECO:0000256" key="7">
    <source>
        <dbReference type="ARBA" id="ARBA00007490"/>
    </source>
</evidence>
<comment type="pathway">
    <text evidence="5 14">Cofactor biosynthesis; adenosylcobalamin biosynthesis; adenosylcobalamin from cob(II)yrinate a,c-diamide: step 6/7.</text>
</comment>
<evidence type="ECO:0000256" key="2">
    <source>
        <dbReference type="ARBA" id="ARBA00000711"/>
    </source>
</evidence>
<keyword evidence="8 14" id="KW-0169">Cobalamin biosynthesis</keyword>
<dbReference type="PANTHER" id="PTHR34848">
    <property type="match status" value="1"/>
</dbReference>
<comment type="pathway">
    <text evidence="6 14">Cofactor biosynthesis; adenosylcobalamin biosynthesis; adenosylcobalamin from cob(II)yrinate a,c-diamide: step 5/7.</text>
</comment>
<evidence type="ECO:0000313" key="15">
    <source>
        <dbReference type="EMBL" id="RAS60507.1"/>
    </source>
</evidence>
<comment type="catalytic activity">
    <reaction evidence="1 14">
        <text>adenosylcob(III)inamide + ATP = adenosylcob(III)inamide phosphate + ADP + H(+)</text>
        <dbReference type="Rhea" id="RHEA:15769"/>
        <dbReference type="ChEBI" id="CHEBI:2480"/>
        <dbReference type="ChEBI" id="CHEBI:15378"/>
        <dbReference type="ChEBI" id="CHEBI:30616"/>
        <dbReference type="ChEBI" id="CHEBI:58502"/>
        <dbReference type="ChEBI" id="CHEBI:456216"/>
        <dbReference type="EC" id="2.7.1.156"/>
    </reaction>
</comment>
<dbReference type="GO" id="GO:0005524">
    <property type="term" value="F:ATP binding"/>
    <property type="evidence" value="ECO:0007669"/>
    <property type="project" value="UniProtKB-UniRule"/>
</dbReference>
<keyword evidence="10 14" id="KW-0547">Nucleotide-binding</keyword>
<dbReference type="PANTHER" id="PTHR34848:SF1">
    <property type="entry name" value="BIFUNCTIONAL ADENOSYLCOBALAMIN BIOSYNTHESIS PROTEIN COBU"/>
    <property type="match status" value="1"/>
</dbReference>
<protein>
    <recommendedName>
        <fullName evidence="14">Bifunctional adenosylcobalamin biosynthesis protein</fullName>
        <ecNumber evidence="14">2.7.1.156</ecNumber>
        <ecNumber evidence="14">2.7.7.62</ecNumber>
    </recommendedName>
</protein>
<evidence type="ECO:0000256" key="5">
    <source>
        <dbReference type="ARBA" id="ARBA00004692"/>
    </source>
</evidence>
<dbReference type="InterPro" id="IPR003203">
    <property type="entry name" value="CobU/CobP"/>
</dbReference>
<dbReference type="PIRSF" id="PIRSF006135">
    <property type="entry name" value="CobU"/>
    <property type="match status" value="1"/>
</dbReference>
<dbReference type="SUPFAM" id="SSF52540">
    <property type="entry name" value="P-loop containing nucleoside triphosphate hydrolases"/>
    <property type="match status" value="1"/>
</dbReference>
<evidence type="ECO:0000256" key="14">
    <source>
        <dbReference type="PIRNR" id="PIRNR006135"/>
    </source>
</evidence>
<evidence type="ECO:0000256" key="8">
    <source>
        <dbReference type="ARBA" id="ARBA00022573"/>
    </source>
</evidence>
<comment type="similarity">
    <text evidence="7 14">Belongs to the CobU/CobP family.</text>
</comment>